<dbReference type="AlphaFoldDB" id="A0A1G6HRQ0"/>
<feature type="domain" description="Phage head morphogenesis" evidence="1">
    <location>
        <begin position="183"/>
        <end position="286"/>
    </location>
</feature>
<evidence type="ECO:0000313" key="2">
    <source>
        <dbReference type="EMBL" id="SDB96545.1"/>
    </source>
</evidence>
<name>A0A1G6HRQ0_9BACI</name>
<accession>A0A1G6HRQ0</accession>
<reference evidence="3" key="1">
    <citation type="submission" date="2016-09" db="EMBL/GenBank/DDBJ databases">
        <authorList>
            <person name="Varghese N."/>
            <person name="Submissions S."/>
        </authorList>
    </citation>
    <scope>NUCLEOTIDE SEQUENCE [LARGE SCALE GENOMIC DNA]</scope>
    <source>
        <strain evidence="3">25nlg</strain>
    </source>
</reference>
<dbReference type="OrthoDB" id="9765386at2"/>
<dbReference type="NCBIfam" id="TIGR01641">
    <property type="entry name" value="phageSPP1_gp7"/>
    <property type="match status" value="1"/>
</dbReference>
<protein>
    <submittedName>
        <fullName evidence="2">Phage putative head morphogenesis protein, SPP1 gp7 family</fullName>
    </submittedName>
</protein>
<proteinExistence type="predicted"/>
<evidence type="ECO:0000259" key="1">
    <source>
        <dbReference type="Pfam" id="PF04233"/>
    </source>
</evidence>
<gene>
    <name evidence="2" type="ORF">SAMN05421737_104129</name>
</gene>
<dbReference type="STRING" id="1464122.SAMN05421737_104129"/>
<dbReference type="Proteomes" id="UP000242662">
    <property type="component" value="Unassembled WGS sequence"/>
</dbReference>
<keyword evidence="3" id="KW-1185">Reference proteome</keyword>
<organism evidence="2 3">
    <name type="scientific">Shouchella lonarensis</name>
    <dbReference type="NCBI Taxonomy" id="1464122"/>
    <lineage>
        <taxon>Bacteria</taxon>
        <taxon>Bacillati</taxon>
        <taxon>Bacillota</taxon>
        <taxon>Bacilli</taxon>
        <taxon>Bacillales</taxon>
        <taxon>Bacillaceae</taxon>
        <taxon>Shouchella</taxon>
    </lineage>
</organism>
<dbReference type="InterPro" id="IPR006528">
    <property type="entry name" value="Phage_head_morphogenesis_dom"/>
</dbReference>
<evidence type="ECO:0000313" key="3">
    <source>
        <dbReference type="Proteomes" id="UP000242662"/>
    </source>
</evidence>
<sequence length="304" mass="35820">MSYWRKREREHRKNIIWTEQQKLQRLEQINRNSMQEIQRQINAFIFSYADKEGISEEEVRKRISTLDMEEYGRKARRYVADKDFSPRANREMLLYNLTMKTNRLELLKMHIWLELVAAGNEMEKFMRHELIAGARAELERQAGIMGMTVGGLDIKTRAIIDQSFLSAKWSTRLWGNQEALRREIDSLLQKAIVQGIHSRDLAPQLSDRFGVSNYAAKRLLITEKARVETEIQKISYQEFGFEEYEFVAEWSACPICEKLDKKRFKVGNMQAGENAAPMHPFCRCSTSPYFSREEYEADLERRGL</sequence>
<dbReference type="EMBL" id="FMYM01000004">
    <property type="protein sequence ID" value="SDB96545.1"/>
    <property type="molecule type" value="Genomic_DNA"/>
</dbReference>
<dbReference type="RefSeq" id="WP_090775252.1">
    <property type="nucleotide sequence ID" value="NZ_FMYM01000004.1"/>
</dbReference>
<dbReference type="Pfam" id="PF04233">
    <property type="entry name" value="Phage_Mu_F"/>
    <property type="match status" value="1"/>
</dbReference>